<dbReference type="Proteomes" id="UP000177349">
    <property type="component" value="Unassembled WGS sequence"/>
</dbReference>
<dbReference type="AlphaFoldDB" id="A0A1G2BR76"/>
<proteinExistence type="predicted"/>
<organism evidence="3 4">
    <name type="scientific">Candidatus Komeilibacteria bacterium RIFCSPLOWO2_01_FULL_53_11</name>
    <dbReference type="NCBI Taxonomy" id="1798552"/>
    <lineage>
        <taxon>Bacteria</taxon>
        <taxon>Candidatus Komeiliibacteriota</taxon>
    </lineage>
</organism>
<gene>
    <name evidence="3" type="ORF">A3B31_00650</name>
</gene>
<evidence type="ECO:0000313" key="3">
    <source>
        <dbReference type="EMBL" id="OGY91621.1"/>
    </source>
</evidence>
<feature type="transmembrane region" description="Helical" evidence="1">
    <location>
        <begin position="263"/>
        <end position="290"/>
    </location>
</feature>
<dbReference type="Pfam" id="PF26514">
    <property type="entry name" value="DUF8173"/>
    <property type="match status" value="1"/>
</dbReference>
<keyword evidence="1" id="KW-0472">Membrane</keyword>
<feature type="transmembrane region" description="Helical" evidence="1">
    <location>
        <begin position="353"/>
        <end position="370"/>
    </location>
</feature>
<accession>A0A1G2BR76</accession>
<feature type="transmembrane region" description="Helical" evidence="1">
    <location>
        <begin position="296"/>
        <end position="317"/>
    </location>
</feature>
<feature type="transmembrane region" description="Helical" evidence="1">
    <location>
        <begin position="329"/>
        <end position="347"/>
    </location>
</feature>
<keyword evidence="1" id="KW-0812">Transmembrane</keyword>
<feature type="transmembrane region" description="Helical" evidence="1">
    <location>
        <begin position="221"/>
        <end position="242"/>
    </location>
</feature>
<name>A0A1G2BR76_9BACT</name>
<evidence type="ECO:0000256" key="1">
    <source>
        <dbReference type="SAM" id="Phobius"/>
    </source>
</evidence>
<reference evidence="3 4" key="1">
    <citation type="journal article" date="2016" name="Nat. Commun.">
        <title>Thousands of microbial genomes shed light on interconnected biogeochemical processes in an aquifer system.</title>
        <authorList>
            <person name="Anantharaman K."/>
            <person name="Brown C.T."/>
            <person name="Hug L.A."/>
            <person name="Sharon I."/>
            <person name="Castelle C.J."/>
            <person name="Probst A.J."/>
            <person name="Thomas B.C."/>
            <person name="Singh A."/>
            <person name="Wilkins M.J."/>
            <person name="Karaoz U."/>
            <person name="Brodie E.L."/>
            <person name="Williams K.H."/>
            <person name="Hubbard S.S."/>
            <person name="Banfield J.F."/>
        </authorList>
    </citation>
    <scope>NUCLEOTIDE SEQUENCE [LARGE SCALE GENOMIC DNA]</scope>
</reference>
<comment type="caution">
    <text evidence="3">The sequence shown here is derived from an EMBL/GenBank/DDBJ whole genome shotgun (WGS) entry which is preliminary data.</text>
</comment>
<feature type="domain" description="DUF8173" evidence="2">
    <location>
        <begin position="199"/>
        <end position="370"/>
    </location>
</feature>
<sequence>MRKALYVLIGLVAFVPVATVLAGQVIVPHDRSGAVIINQGEYDDLYATGGSVLVGSDIRGDLFAAGGELTLGGTVGQDLFAAGGTINVTKAVTGDARLAGGSISITAPVDEDLLVAGGSVNVAESAPIGGDVRLAGGSIILNNNIKGSVNIQGGEVYINGTIGGPVDITSEKLTFGPRSTITGPVTYKGPQQAVVESGAVVPEINFTVRAEQRNKGPFTPAFFTAGLFVMFVAKLLAALLFYKFFGRTAETVATTAYTKPWQSLGIGFVGMIVVPISVFILLITVFGFYIAMIVGLWFAVAMLLTGIMTAIFIGASVFKWIQRAKELQFSWWSLVAGIVVLGALKLIPIVGWLVLLILFLMTFGGVLQTIKSQIMTIHMKK</sequence>
<protein>
    <recommendedName>
        <fullName evidence="2">DUF8173 domain-containing protein</fullName>
    </recommendedName>
</protein>
<evidence type="ECO:0000259" key="2">
    <source>
        <dbReference type="Pfam" id="PF26514"/>
    </source>
</evidence>
<keyword evidence="1" id="KW-1133">Transmembrane helix</keyword>
<dbReference type="EMBL" id="MHKN01000037">
    <property type="protein sequence ID" value="OGY91621.1"/>
    <property type="molecule type" value="Genomic_DNA"/>
</dbReference>
<evidence type="ECO:0000313" key="4">
    <source>
        <dbReference type="Proteomes" id="UP000177349"/>
    </source>
</evidence>
<dbReference type="InterPro" id="IPR058486">
    <property type="entry name" value="DUF8173"/>
</dbReference>